<comment type="caution">
    <text evidence="1">The sequence shown here is derived from an EMBL/GenBank/DDBJ whole genome shotgun (WGS) entry which is preliminary data.</text>
</comment>
<keyword evidence="2" id="KW-1185">Reference proteome</keyword>
<dbReference type="Proteomes" id="UP000799755">
    <property type="component" value="Unassembled WGS sequence"/>
</dbReference>
<evidence type="ECO:0000313" key="2">
    <source>
        <dbReference type="Proteomes" id="UP000799755"/>
    </source>
</evidence>
<organism evidence="1 2">
    <name type="scientific">Lindgomyces ingoldianus</name>
    <dbReference type="NCBI Taxonomy" id="673940"/>
    <lineage>
        <taxon>Eukaryota</taxon>
        <taxon>Fungi</taxon>
        <taxon>Dikarya</taxon>
        <taxon>Ascomycota</taxon>
        <taxon>Pezizomycotina</taxon>
        <taxon>Dothideomycetes</taxon>
        <taxon>Pleosporomycetidae</taxon>
        <taxon>Pleosporales</taxon>
        <taxon>Lindgomycetaceae</taxon>
        <taxon>Lindgomyces</taxon>
    </lineage>
</organism>
<accession>A0ACB6QDB4</accession>
<evidence type="ECO:0000313" key="1">
    <source>
        <dbReference type="EMBL" id="KAF2464904.1"/>
    </source>
</evidence>
<protein>
    <submittedName>
        <fullName evidence="1">Uncharacterized protein</fullName>
    </submittedName>
</protein>
<dbReference type="EMBL" id="MU003533">
    <property type="protein sequence ID" value="KAF2464904.1"/>
    <property type="molecule type" value="Genomic_DNA"/>
</dbReference>
<gene>
    <name evidence="1" type="ORF">BDR25DRAFT_318884</name>
</gene>
<proteinExistence type="predicted"/>
<sequence>MLSKYLQHVAYAAALCKLASAKSSKIVPQDLSVGFASSGIDIQVSYTGDAVNGFNDGTTFGSKDVANTPTFALGDSSNIVANKLYTILLVDTTCDDARTLHFAQTNFKYNFDITNLETSAKALQDYKAPGAFKETGDDRKYSFIMYDNPENNELSTLKLPTEGGTFDVKQFQDDNGFEDPVAGVGMVVKLGGASNCGGTPSNGGGSSSSNAPSAASSAGPASSAPAKTSSAANQASSAAASKTTAKPSSPESTQEASNPTSSGGAAQTTNVVAASSVVPNVPGAPASTVLATSVVAGATGSATGTDRPALQTGSDASTVSIVTARCVFVAALIASAAVLMG</sequence>
<name>A0ACB6QDB4_9PLEO</name>
<reference evidence="1" key="1">
    <citation type="journal article" date="2020" name="Stud. Mycol.">
        <title>101 Dothideomycetes genomes: a test case for predicting lifestyles and emergence of pathogens.</title>
        <authorList>
            <person name="Haridas S."/>
            <person name="Albert R."/>
            <person name="Binder M."/>
            <person name="Bloem J."/>
            <person name="Labutti K."/>
            <person name="Salamov A."/>
            <person name="Andreopoulos B."/>
            <person name="Baker S."/>
            <person name="Barry K."/>
            <person name="Bills G."/>
            <person name="Bluhm B."/>
            <person name="Cannon C."/>
            <person name="Castanera R."/>
            <person name="Culley D."/>
            <person name="Daum C."/>
            <person name="Ezra D."/>
            <person name="Gonzalez J."/>
            <person name="Henrissat B."/>
            <person name="Kuo A."/>
            <person name="Liang C."/>
            <person name="Lipzen A."/>
            <person name="Lutzoni F."/>
            <person name="Magnuson J."/>
            <person name="Mondo S."/>
            <person name="Nolan M."/>
            <person name="Ohm R."/>
            <person name="Pangilinan J."/>
            <person name="Park H.-J."/>
            <person name="Ramirez L."/>
            <person name="Alfaro M."/>
            <person name="Sun H."/>
            <person name="Tritt A."/>
            <person name="Yoshinaga Y."/>
            <person name="Zwiers L.-H."/>
            <person name="Turgeon B."/>
            <person name="Goodwin S."/>
            <person name="Spatafora J."/>
            <person name="Crous P."/>
            <person name="Grigoriev I."/>
        </authorList>
    </citation>
    <scope>NUCLEOTIDE SEQUENCE</scope>
    <source>
        <strain evidence="1">ATCC 200398</strain>
    </source>
</reference>